<dbReference type="NCBIfam" id="TIGR03249">
    <property type="entry name" value="KdgD"/>
    <property type="match status" value="1"/>
</dbReference>
<comment type="catalytic activity">
    <reaction evidence="1 5">
        <text>5-dehydro-4-deoxy-D-glucarate + H(+) = 2,5-dioxopentanoate + CO2 + H2O</text>
        <dbReference type="Rhea" id="RHEA:24608"/>
        <dbReference type="ChEBI" id="CHEBI:15377"/>
        <dbReference type="ChEBI" id="CHEBI:15378"/>
        <dbReference type="ChEBI" id="CHEBI:16526"/>
        <dbReference type="ChEBI" id="CHEBI:42819"/>
        <dbReference type="ChEBI" id="CHEBI:58136"/>
        <dbReference type="EC" id="4.2.1.41"/>
    </reaction>
</comment>
<dbReference type="SMART" id="SM01130">
    <property type="entry name" value="DHDPS"/>
    <property type="match status" value="1"/>
</dbReference>
<dbReference type="PANTHER" id="PTHR12128:SF19">
    <property type="entry name" value="5-DEHYDRO-4-DEOXYGLUCARATE DEHYDRATASE 2-RELATED"/>
    <property type="match status" value="1"/>
</dbReference>
<keyword evidence="4 5" id="KW-0456">Lyase</keyword>
<dbReference type="EC" id="4.2.1.41" evidence="5"/>
<dbReference type="InterPro" id="IPR017655">
    <property type="entry name" value="Dehydro-deoxyglucarate_dehyd"/>
</dbReference>
<evidence type="ECO:0000256" key="2">
    <source>
        <dbReference type="ARBA" id="ARBA00004983"/>
    </source>
</evidence>
<dbReference type="NCBIfam" id="NF002958">
    <property type="entry name" value="PRK03620.1"/>
    <property type="match status" value="1"/>
</dbReference>
<dbReference type="InterPro" id="IPR013785">
    <property type="entry name" value="Aldolase_TIM"/>
</dbReference>
<evidence type="ECO:0000256" key="4">
    <source>
        <dbReference type="ARBA" id="ARBA00023239"/>
    </source>
</evidence>
<protein>
    <recommendedName>
        <fullName evidence="5">Probable 5-dehydro-4-deoxyglucarate dehydratase</fullName>
        <ecNumber evidence="5">4.2.1.41</ecNumber>
    </recommendedName>
    <alternativeName>
        <fullName evidence="5">5-keto-4-deoxy-glucarate dehydratase</fullName>
        <shortName evidence="5">KDGDH</shortName>
    </alternativeName>
</protein>
<dbReference type="InterPro" id="IPR002220">
    <property type="entry name" value="DapA-like"/>
</dbReference>
<gene>
    <name evidence="9" type="ORF">TMES_01470</name>
</gene>
<evidence type="ECO:0000256" key="5">
    <source>
        <dbReference type="HAMAP-Rule" id="MF_00694"/>
    </source>
</evidence>
<dbReference type="SUPFAM" id="SSF51569">
    <property type="entry name" value="Aldolase"/>
    <property type="match status" value="1"/>
</dbReference>
<feature type="active site" description="Schiff-base intermediate with substrate" evidence="7">
    <location>
        <position position="166"/>
    </location>
</feature>
<dbReference type="STRING" id="1293891.TMES_01470"/>
<evidence type="ECO:0000313" key="9">
    <source>
        <dbReference type="EMBL" id="OSQ40941.1"/>
    </source>
</evidence>
<dbReference type="AlphaFoldDB" id="A0A1Y2L5J7"/>
<evidence type="ECO:0000256" key="8">
    <source>
        <dbReference type="PIRSR" id="PIRSR001365-2"/>
    </source>
</evidence>
<comment type="pathway">
    <text evidence="2 5">Carbohydrate acid metabolism; D-glucarate degradation; 2,5-dioxopentanoate from D-glucarate: step 2/2.</text>
</comment>
<dbReference type="UniPathway" id="UPA00564">
    <property type="reaction ID" value="UER00628"/>
</dbReference>
<dbReference type="GO" id="GO:0047448">
    <property type="term" value="F:5-dehydro-4-deoxyglucarate dehydratase activity"/>
    <property type="evidence" value="ECO:0007669"/>
    <property type="project" value="UniProtKB-UniRule"/>
</dbReference>
<dbReference type="Pfam" id="PF00701">
    <property type="entry name" value="DHDPS"/>
    <property type="match status" value="1"/>
</dbReference>
<proteinExistence type="inferred from homology"/>
<dbReference type="EMBL" id="JFKA01000001">
    <property type="protein sequence ID" value="OSQ40941.1"/>
    <property type="molecule type" value="Genomic_DNA"/>
</dbReference>
<dbReference type="PIRSF" id="PIRSF001365">
    <property type="entry name" value="DHDPS"/>
    <property type="match status" value="1"/>
</dbReference>
<evidence type="ECO:0000256" key="1">
    <source>
        <dbReference type="ARBA" id="ARBA00001446"/>
    </source>
</evidence>
<sequence>MTPNDLKKALASGLLSFPTTVFNDDYSFNEGRYREQVAWQSGFGAAALFAAGGTGEFFSLSPEEVVNVVRAAKAEAGNTPILSGCGYGAGIAPKLARAAQDAGADGILLLPHYLVGGDQEGLFNHIRAVCDAVDIGVIVYNRDNSIVTPDTLAKLCDVCPNLIGFKDGAGDIDLVSRVCIKMGDRLTYIGGMPTAEVYAQGYKAIGMTTYSSAVFNFMPELAQKFYSAVTSDDAATVKSLLENFFYPYVAIRDLGAKRGYAVSIVKAGLKAIGRDPGPVRAPLCDLRPDEYKLLQDLIAKNS</sequence>
<dbReference type="Proteomes" id="UP000193391">
    <property type="component" value="Unassembled WGS sequence"/>
</dbReference>
<evidence type="ECO:0000313" key="10">
    <source>
        <dbReference type="Proteomes" id="UP000193391"/>
    </source>
</evidence>
<dbReference type="HAMAP" id="MF_00694">
    <property type="entry name" value="KDGDH"/>
    <property type="match status" value="1"/>
</dbReference>
<dbReference type="OrthoDB" id="8995637at2"/>
<accession>A0A1Y2L5J7</accession>
<dbReference type="Gene3D" id="3.20.20.70">
    <property type="entry name" value="Aldolase class I"/>
    <property type="match status" value="1"/>
</dbReference>
<keyword evidence="10" id="KW-1185">Reference proteome</keyword>
<name>A0A1Y2L5J7_9PROT</name>
<evidence type="ECO:0000256" key="3">
    <source>
        <dbReference type="ARBA" id="ARBA00007592"/>
    </source>
</evidence>
<feature type="active site" description="Proton donor/acceptor" evidence="7">
    <location>
        <position position="140"/>
    </location>
</feature>
<dbReference type="RefSeq" id="WP_085579772.1">
    <property type="nucleotide sequence ID" value="NZ_JFKA01000001.1"/>
</dbReference>
<evidence type="ECO:0000256" key="6">
    <source>
        <dbReference type="PIRNR" id="PIRNR001365"/>
    </source>
</evidence>
<dbReference type="GO" id="GO:0042838">
    <property type="term" value="P:D-glucarate catabolic process"/>
    <property type="evidence" value="ECO:0007669"/>
    <property type="project" value="UniProtKB-UniRule"/>
</dbReference>
<reference evidence="9 10" key="1">
    <citation type="submission" date="2014-03" db="EMBL/GenBank/DDBJ databases">
        <title>The draft genome sequence of Thalassospira mesophila JCM 18969.</title>
        <authorList>
            <person name="Lai Q."/>
            <person name="Shao Z."/>
        </authorList>
    </citation>
    <scope>NUCLEOTIDE SEQUENCE [LARGE SCALE GENOMIC DNA]</scope>
    <source>
        <strain evidence="9 10">JCM 18969</strain>
    </source>
</reference>
<organism evidence="9 10">
    <name type="scientific">Thalassospira mesophila</name>
    <dbReference type="NCBI Taxonomy" id="1293891"/>
    <lineage>
        <taxon>Bacteria</taxon>
        <taxon>Pseudomonadati</taxon>
        <taxon>Pseudomonadota</taxon>
        <taxon>Alphaproteobacteria</taxon>
        <taxon>Rhodospirillales</taxon>
        <taxon>Thalassospiraceae</taxon>
        <taxon>Thalassospira</taxon>
    </lineage>
</organism>
<comment type="similarity">
    <text evidence="3 5 6">Belongs to the DapA family.</text>
</comment>
<comment type="caution">
    <text evidence="9">The sequence shown here is derived from an EMBL/GenBank/DDBJ whole genome shotgun (WGS) entry which is preliminary data.</text>
</comment>
<dbReference type="GO" id="GO:0008840">
    <property type="term" value="F:4-hydroxy-tetrahydrodipicolinate synthase activity"/>
    <property type="evidence" value="ECO:0007669"/>
    <property type="project" value="TreeGrafter"/>
</dbReference>
<feature type="binding site" evidence="8">
    <location>
        <position position="54"/>
    </location>
    <ligand>
        <name>pyruvate</name>
        <dbReference type="ChEBI" id="CHEBI:15361"/>
    </ligand>
</feature>
<evidence type="ECO:0000256" key="7">
    <source>
        <dbReference type="PIRSR" id="PIRSR001365-1"/>
    </source>
</evidence>
<dbReference type="PANTHER" id="PTHR12128">
    <property type="entry name" value="DIHYDRODIPICOLINATE SYNTHASE"/>
    <property type="match status" value="1"/>
</dbReference>